<dbReference type="EMBL" id="CM007387">
    <property type="protein sequence ID" value="ONK63722.1"/>
    <property type="molecule type" value="Genomic_DNA"/>
</dbReference>
<sequence length="386" mass="43044">MGQSSSSQRRRRGNNYPQQPYSSPPPPPPPPATSYPYSSNPSYYHPNPPPPPPYSNNTNSYSYQLAAGYNTLLRFLDTLVGRNPQQQQLQQPHYYYYGPPNQIQGNGSRWVPSPSPASSSSSLMPPPPPPQYVEQQEAKTVRNDVNVHKDTVRLALDHQNPDHYLVSFVFDATLDGSITIYYFAQEGANGDLSPVYADMHAPKRFPFQKGFGQEFHQPAGSGIDLGFFELDDLSKPLNGDIFPLVIYAEACPQTQLMDEQVGNCKTATCAQITQAIIQKSNNEPFQAKVVKQILWANGERYELQEIFGIADSVEAEAESNDDNAHDMGKECVICLSEPRSTAVLPCRHMCMCSECAKALRLQSNKCPVCRQPVEKLMEINVKKADH</sequence>
<dbReference type="InterPro" id="IPR045195">
    <property type="entry name" value="LOG2-like_mRING_C3HC5"/>
</dbReference>
<dbReference type="OMA" id="EEPNCTM"/>
<keyword evidence="5" id="KW-0519">Myristate</keyword>
<dbReference type="GO" id="GO:0016567">
    <property type="term" value="P:protein ubiquitination"/>
    <property type="evidence" value="ECO:0007669"/>
    <property type="project" value="TreeGrafter"/>
</dbReference>
<proteinExistence type="inferred from homology"/>
<reference evidence="16" key="1">
    <citation type="journal article" date="2017" name="Nat. Commun.">
        <title>The asparagus genome sheds light on the origin and evolution of a young Y chromosome.</title>
        <authorList>
            <person name="Harkess A."/>
            <person name="Zhou J."/>
            <person name="Xu C."/>
            <person name="Bowers J.E."/>
            <person name="Van der Hulst R."/>
            <person name="Ayyampalayam S."/>
            <person name="Mercati F."/>
            <person name="Riccardi P."/>
            <person name="McKain M.R."/>
            <person name="Kakrana A."/>
            <person name="Tang H."/>
            <person name="Ray J."/>
            <person name="Groenendijk J."/>
            <person name="Arikit S."/>
            <person name="Mathioni S.M."/>
            <person name="Nakano M."/>
            <person name="Shan H."/>
            <person name="Telgmann-Rauber A."/>
            <person name="Kanno A."/>
            <person name="Yue Z."/>
            <person name="Chen H."/>
            <person name="Li W."/>
            <person name="Chen Y."/>
            <person name="Xu X."/>
            <person name="Zhang Y."/>
            <person name="Luo S."/>
            <person name="Chen H."/>
            <person name="Gao J."/>
            <person name="Mao Z."/>
            <person name="Pires J.C."/>
            <person name="Luo M."/>
            <person name="Kudrna D."/>
            <person name="Wing R.A."/>
            <person name="Meyers B.C."/>
            <person name="Yi K."/>
            <person name="Kong H."/>
            <person name="Lavrijsen P."/>
            <person name="Sunseri F."/>
            <person name="Falavigna A."/>
            <person name="Ye Y."/>
            <person name="Leebens-Mack J.H."/>
            <person name="Chen G."/>
        </authorList>
    </citation>
    <scope>NUCLEOTIDE SEQUENCE [LARGE SCALE GENOMIC DNA]</scope>
    <source>
        <strain evidence="16">cv. DH0086</strain>
    </source>
</reference>
<dbReference type="CDD" id="cd16789">
    <property type="entry name" value="mRING-HC-C3HC5_MGRN1-like"/>
    <property type="match status" value="1"/>
</dbReference>
<evidence type="ECO:0000256" key="10">
    <source>
        <dbReference type="ARBA" id="ARBA00023288"/>
    </source>
</evidence>
<dbReference type="Pfam" id="PF26192">
    <property type="entry name" value="RNF157-like_N"/>
    <property type="match status" value="1"/>
</dbReference>
<keyword evidence="10" id="KW-0449">Lipoprotein</keyword>
<evidence type="ECO:0000256" key="12">
    <source>
        <dbReference type="PROSITE-ProRule" id="PRU00175"/>
    </source>
</evidence>
<feature type="domain" description="RING-type" evidence="14">
    <location>
        <begin position="331"/>
        <end position="370"/>
    </location>
</feature>
<evidence type="ECO:0000256" key="13">
    <source>
        <dbReference type="SAM" id="MobiDB-lite"/>
    </source>
</evidence>
<evidence type="ECO:0000256" key="4">
    <source>
        <dbReference type="ARBA" id="ARBA00022679"/>
    </source>
</evidence>
<evidence type="ECO:0000313" key="16">
    <source>
        <dbReference type="Proteomes" id="UP000243459"/>
    </source>
</evidence>
<evidence type="ECO:0000256" key="6">
    <source>
        <dbReference type="ARBA" id="ARBA00022723"/>
    </source>
</evidence>
<comment type="similarity">
    <text evidence="11">Belongs to the RING-type zinc finger family. LOG2 subfamily.</text>
</comment>
<gene>
    <name evidence="15" type="ORF">A4U43_C07F18240</name>
</gene>
<dbReference type="PANTHER" id="PTHR22996:SF4">
    <property type="entry name" value="E3 UBIQUITIN-PROTEIN LIGASE LUL4-RELATED"/>
    <property type="match status" value="1"/>
</dbReference>
<evidence type="ECO:0000259" key="14">
    <source>
        <dbReference type="PROSITE" id="PS50089"/>
    </source>
</evidence>
<dbReference type="GO" id="GO:0008270">
    <property type="term" value="F:zinc ion binding"/>
    <property type="evidence" value="ECO:0007669"/>
    <property type="project" value="UniProtKB-KW"/>
</dbReference>
<accession>A0A5P1ED00</accession>
<keyword evidence="6" id="KW-0479">Metal-binding</keyword>
<dbReference type="PANTHER" id="PTHR22996">
    <property type="entry name" value="MAHOGUNIN"/>
    <property type="match status" value="1"/>
</dbReference>
<dbReference type="OrthoDB" id="1711136at2759"/>
<evidence type="ECO:0000256" key="8">
    <source>
        <dbReference type="ARBA" id="ARBA00022786"/>
    </source>
</evidence>
<dbReference type="Pfam" id="PF13920">
    <property type="entry name" value="zf-C3HC4_3"/>
    <property type="match status" value="1"/>
</dbReference>
<evidence type="ECO:0000256" key="2">
    <source>
        <dbReference type="ARBA" id="ARBA00004906"/>
    </source>
</evidence>
<feature type="region of interest" description="Disordered" evidence="13">
    <location>
        <begin position="1"/>
        <end position="59"/>
    </location>
</feature>
<evidence type="ECO:0000256" key="1">
    <source>
        <dbReference type="ARBA" id="ARBA00000900"/>
    </source>
</evidence>
<keyword evidence="9" id="KW-0862">Zinc</keyword>
<evidence type="ECO:0000313" key="15">
    <source>
        <dbReference type="EMBL" id="ONK63722.1"/>
    </source>
</evidence>
<dbReference type="SMART" id="SM00184">
    <property type="entry name" value="RING"/>
    <property type="match status" value="1"/>
</dbReference>
<evidence type="ECO:0000256" key="9">
    <source>
        <dbReference type="ARBA" id="ARBA00022833"/>
    </source>
</evidence>
<dbReference type="Gramene" id="ONK63722">
    <property type="protein sequence ID" value="ONK63722"/>
    <property type="gene ID" value="A4U43_C07F18240"/>
</dbReference>
<evidence type="ECO:0000256" key="5">
    <source>
        <dbReference type="ARBA" id="ARBA00022707"/>
    </source>
</evidence>
<dbReference type="SUPFAM" id="SSF57850">
    <property type="entry name" value="RING/U-box"/>
    <property type="match status" value="1"/>
</dbReference>
<keyword evidence="4" id="KW-0808">Transferase</keyword>
<dbReference type="InterPro" id="IPR045194">
    <property type="entry name" value="MGRN1/RNF157-like"/>
</dbReference>
<dbReference type="FunFam" id="3.30.40.10:FF:000115">
    <property type="entry name" value="probable E3 ubiquitin-protein ligase LOG2"/>
    <property type="match status" value="1"/>
</dbReference>
<feature type="compositionally biased region" description="Low complexity" evidence="13">
    <location>
        <begin position="34"/>
        <end position="45"/>
    </location>
</feature>
<dbReference type="GO" id="GO:0061630">
    <property type="term" value="F:ubiquitin protein ligase activity"/>
    <property type="evidence" value="ECO:0007669"/>
    <property type="project" value="UniProtKB-EC"/>
</dbReference>
<feature type="region of interest" description="Disordered" evidence="13">
    <location>
        <begin position="95"/>
        <end position="131"/>
    </location>
</feature>
<evidence type="ECO:0000256" key="3">
    <source>
        <dbReference type="ARBA" id="ARBA00012483"/>
    </source>
</evidence>
<dbReference type="InterPro" id="IPR013083">
    <property type="entry name" value="Znf_RING/FYVE/PHD"/>
</dbReference>
<organism evidence="15 16">
    <name type="scientific">Asparagus officinalis</name>
    <name type="common">Garden asparagus</name>
    <dbReference type="NCBI Taxonomy" id="4686"/>
    <lineage>
        <taxon>Eukaryota</taxon>
        <taxon>Viridiplantae</taxon>
        <taxon>Streptophyta</taxon>
        <taxon>Embryophyta</taxon>
        <taxon>Tracheophyta</taxon>
        <taxon>Spermatophyta</taxon>
        <taxon>Magnoliopsida</taxon>
        <taxon>Liliopsida</taxon>
        <taxon>Asparagales</taxon>
        <taxon>Asparagaceae</taxon>
        <taxon>Asparagoideae</taxon>
        <taxon>Asparagus</taxon>
    </lineage>
</organism>
<keyword evidence="8" id="KW-0833">Ubl conjugation pathway</keyword>
<evidence type="ECO:0000256" key="7">
    <source>
        <dbReference type="ARBA" id="ARBA00022771"/>
    </source>
</evidence>
<name>A0A5P1ED00_ASPOF</name>
<dbReference type="Gene3D" id="3.30.40.10">
    <property type="entry name" value="Zinc/RING finger domain, C3HC4 (zinc finger)"/>
    <property type="match status" value="1"/>
</dbReference>
<protein>
    <recommendedName>
        <fullName evidence="3">RING-type E3 ubiquitin transferase</fullName>
        <ecNumber evidence="3">2.3.2.27</ecNumber>
    </recommendedName>
</protein>
<feature type="compositionally biased region" description="Pro residues" evidence="13">
    <location>
        <begin position="22"/>
        <end position="33"/>
    </location>
</feature>
<comment type="catalytic activity">
    <reaction evidence="1">
        <text>S-ubiquitinyl-[E2 ubiquitin-conjugating enzyme]-L-cysteine + [acceptor protein]-L-lysine = [E2 ubiquitin-conjugating enzyme]-L-cysteine + N(6)-ubiquitinyl-[acceptor protein]-L-lysine.</text>
        <dbReference type="EC" id="2.3.2.27"/>
    </reaction>
</comment>
<dbReference type="Proteomes" id="UP000243459">
    <property type="component" value="Chromosome 7"/>
</dbReference>
<dbReference type="InterPro" id="IPR001841">
    <property type="entry name" value="Znf_RING"/>
</dbReference>
<dbReference type="PROSITE" id="PS50089">
    <property type="entry name" value="ZF_RING_2"/>
    <property type="match status" value="1"/>
</dbReference>
<evidence type="ECO:0000256" key="11">
    <source>
        <dbReference type="ARBA" id="ARBA00025721"/>
    </source>
</evidence>
<dbReference type="InterPro" id="IPR058981">
    <property type="entry name" value="MGRN1/RNF157-like_N"/>
</dbReference>
<dbReference type="EC" id="2.3.2.27" evidence="3"/>
<keyword evidence="7 12" id="KW-0863">Zinc-finger</keyword>
<dbReference type="AlphaFoldDB" id="A0A5P1ED00"/>
<comment type="pathway">
    <text evidence="2">Protein modification; protein ubiquitination.</text>
</comment>
<keyword evidence="16" id="KW-1185">Reference proteome</keyword>